<protein>
    <submittedName>
        <fullName evidence="1">Uncharacterized protein</fullName>
    </submittedName>
</protein>
<dbReference type="EMBL" id="JABWUV010000029">
    <property type="protein sequence ID" value="KAF6274187.1"/>
    <property type="molecule type" value="Genomic_DNA"/>
</dbReference>
<proteinExistence type="predicted"/>
<evidence type="ECO:0000313" key="2">
    <source>
        <dbReference type="Proteomes" id="UP000527355"/>
    </source>
</evidence>
<accession>A0A7J7RDU1</accession>
<evidence type="ECO:0000313" key="1">
    <source>
        <dbReference type="EMBL" id="KAF6274187.1"/>
    </source>
</evidence>
<gene>
    <name evidence="1" type="ORF">mMyoMyo1_010365</name>
</gene>
<name>A0A7J7RDU1_MYOMY</name>
<organism evidence="1 2">
    <name type="scientific">Myotis myotis</name>
    <name type="common">Greater mouse-eared bat</name>
    <name type="synonym">Vespertilio myotis</name>
    <dbReference type="NCBI Taxonomy" id="51298"/>
    <lineage>
        <taxon>Eukaryota</taxon>
        <taxon>Metazoa</taxon>
        <taxon>Chordata</taxon>
        <taxon>Craniata</taxon>
        <taxon>Vertebrata</taxon>
        <taxon>Euteleostomi</taxon>
        <taxon>Mammalia</taxon>
        <taxon>Eutheria</taxon>
        <taxon>Laurasiatheria</taxon>
        <taxon>Chiroptera</taxon>
        <taxon>Yangochiroptera</taxon>
        <taxon>Vespertilionidae</taxon>
        <taxon>Myotis</taxon>
    </lineage>
</organism>
<comment type="caution">
    <text evidence="1">The sequence shown here is derived from an EMBL/GenBank/DDBJ whole genome shotgun (WGS) entry which is preliminary data.</text>
</comment>
<keyword evidence="2" id="KW-1185">Reference proteome</keyword>
<sequence length="161" mass="17741">MDADRYGFQCQLGHSREVTEQLRAAPWDKEASLEGVPELGLRNCWLTAGPSLTAQEMFVNTAGRLLQEAMLAFPLLVSRVAQSTPSEWALRPWAFASSQDLLLLHLKVGTRSSSPGRTASWARWAFWVQVLPASRTPTPATFPCLLLLGLPAAPCTYQSRS</sequence>
<dbReference type="AlphaFoldDB" id="A0A7J7RDU1"/>
<dbReference type="Proteomes" id="UP000527355">
    <property type="component" value="Unassembled WGS sequence"/>
</dbReference>
<reference evidence="1 2" key="1">
    <citation type="journal article" date="2020" name="Nature">
        <title>Six reference-quality genomes reveal evolution of bat adaptations.</title>
        <authorList>
            <person name="Jebb D."/>
            <person name="Huang Z."/>
            <person name="Pippel M."/>
            <person name="Hughes G.M."/>
            <person name="Lavrichenko K."/>
            <person name="Devanna P."/>
            <person name="Winkler S."/>
            <person name="Jermiin L.S."/>
            <person name="Skirmuntt E.C."/>
            <person name="Katzourakis A."/>
            <person name="Burkitt-Gray L."/>
            <person name="Ray D.A."/>
            <person name="Sullivan K.A.M."/>
            <person name="Roscito J.G."/>
            <person name="Kirilenko B.M."/>
            <person name="Davalos L.M."/>
            <person name="Corthals A.P."/>
            <person name="Power M.L."/>
            <person name="Jones G."/>
            <person name="Ransome R.D."/>
            <person name="Dechmann D.K.N."/>
            <person name="Locatelli A.G."/>
            <person name="Puechmaille S.J."/>
            <person name="Fedrigo O."/>
            <person name="Jarvis E.D."/>
            <person name="Hiller M."/>
            <person name="Vernes S.C."/>
            <person name="Myers E.W."/>
            <person name="Teeling E.C."/>
        </authorList>
    </citation>
    <scope>NUCLEOTIDE SEQUENCE [LARGE SCALE GENOMIC DNA]</scope>
    <source>
        <strain evidence="1">MMyoMyo1</strain>
        <tissue evidence="1">Flight muscle</tissue>
    </source>
</reference>